<dbReference type="EMBL" id="LR026991">
    <property type="protein sequence ID" value="VDB91279.1"/>
    <property type="molecule type" value="Genomic_DNA"/>
</dbReference>
<keyword evidence="2" id="KW-1185">Reference proteome</keyword>
<proteinExistence type="predicted"/>
<name>A0A9X9ML05_BLUGR</name>
<reference evidence="1 2" key="1">
    <citation type="submission" date="2018-08" db="EMBL/GenBank/DDBJ databases">
        <authorList>
            <person name="Muller C M."/>
        </authorList>
    </citation>
    <scope>NUCLEOTIDE SEQUENCE [LARGE SCALE GENOMIC DNA]</scope>
</reference>
<dbReference type="AlphaFoldDB" id="A0A9X9ML05"/>
<dbReference type="Proteomes" id="UP000324639">
    <property type="component" value="Chromosome Bgt_-08"/>
</dbReference>
<gene>
    <name evidence="1" type="ORF">BGT96224V316_LOCUS6208</name>
</gene>
<organism evidence="1 2">
    <name type="scientific">Blumeria graminis f. sp. tritici</name>
    <dbReference type="NCBI Taxonomy" id="62690"/>
    <lineage>
        <taxon>Eukaryota</taxon>
        <taxon>Fungi</taxon>
        <taxon>Dikarya</taxon>
        <taxon>Ascomycota</taxon>
        <taxon>Pezizomycotina</taxon>
        <taxon>Leotiomycetes</taxon>
        <taxon>Erysiphales</taxon>
        <taxon>Erysiphaceae</taxon>
        <taxon>Blumeria</taxon>
    </lineage>
</organism>
<sequence length="182" mass="21127">GEIRKFTEEITFNIHCELKDVVYYVNEEKKHKPCVRVPEISQSTTPGKTLDPKELFFRCGAFSWDIESIQQHAIRNFSDSLQEFVEVSSPSNQVGGPWRTAVIKKMIILNKRLRYISYEIVINKENEVHTIIVTHHIGRKVSVVNNFDEHINSTSNSKFTTEKQSIKIKCSVDQKFPIFLQN</sequence>
<evidence type="ECO:0000313" key="1">
    <source>
        <dbReference type="EMBL" id="VDB91279.1"/>
    </source>
</evidence>
<evidence type="ECO:0000313" key="2">
    <source>
        <dbReference type="Proteomes" id="UP000324639"/>
    </source>
</evidence>
<feature type="non-terminal residue" evidence="1">
    <location>
        <position position="1"/>
    </location>
</feature>
<protein>
    <submittedName>
        <fullName evidence="1">Bgt-51568</fullName>
    </submittedName>
</protein>
<accession>A0A9X9ML05</accession>